<evidence type="ECO:0000313" key="2">
    <source>
        <dbReference type="EMBL" id="TKB56545.1"/>
    </source>
</evidence>
<dbReference type="InterPro" id="IPR021501">
    <property type="entry name" value="DUF3157"/>
</dbReference>
<keyword evidence="3" id="KW-1185">Reference proteome</keyword>
<protein>
    <submittedName>
        <fullName evidence="2">DUF3157 family protein</fullName>
    </submittedName>
</protein>
<feature type="signal peptide" evidence="1">
    <location>
        <begin position="1"/>
        <end position="20"/>
    </location>
</feature>
<dbReference type="OrthoDB" id="5593708at2"/>
<sequence>MNLLKWAPLLSAFILAPTQAADQILTLEDGRQILLKDDFTWQYMPKEETKALTNETMKPEVNTPALQAQPIPTQTAKLANSTVGVAFSINQQQPIMQISQAGFHVVLESAHYEDGELVIPTTIHNNGIEPVVEIYITLSLYDANGQLLAQDEYPVWQAIKRMASTYLRPGNQEKGTDIRIELPKHSEFRVTGQISDTDTRG</sequence>
<dbReference type="Proteomes" id="UP000305675">
    <property type="component" value="Unassembled WGS sequence"/>
</dbReference>
<evidence type="ECO:0000313" key="3">
    <source>
        <dbReference type="Proteomes" id="UP000305675"/>
    </source>
</evidence>
<proteinExistence type="predicted"/>
<comment type="caution">
    <text evidence="2">The sequence shown here is derived from an EMBL/GenBank/DDBJ whole genome shotgun (WGS) entry which is preliminary data.</text>
</comment>
<keyword evidence="1" id="KW-0732">Signal</keyword>
<accession>A0A4U1BQU3</accession>
<dbReference type="AlphaFoldDB" id="A0A4U1BQU3"/>
<evidence type="ECO:0000256" key="1">
    <source>
        <dbReference type="SAM" id="SignalP"/>
    </source>
</evidence>
<dbReference type="RefSeq" id="WP_136862349.1">
    <property type="nucleotide sequence ID" value="NZ_SWCJ01000003.1"/>
</dbReference>
<organism evidence="2 3">
    <name type="scientific">Ferrimonas aestuarii</name>
    <dbReference type="NCBI Taxonomy" id="2569539"/>
    <lineage>
        <taxon>Bacteria</taxon>
        <taxon>Pseudomonadati</taxon>
        <taxon>Pseudomonadota</taxon>
        <taxon>Gammaproteobacteria</taxon>
        <taxon>Alteromonadales</taxon>
        <taxon>Ferrimonadaceae</taxon>
        <taxon>Ferrimonas</taxon>
    </lineage>
</organism>
<gene>
    <name evidence="2" type="ORF">FCL42_05275</name>
</gene>
<dbReference type="EMBL" id="SWCJ01000003">
    <property type="protein sequence ID" value="TKB56545.1"/>
    <property type="molecule type" value="Genomic_DNA"/>
</dbReference>
<dbReference type="Pfam" id="PF11355">
    <property type="entry name" value="DUF3157"/>
    <property type="match status" value="1"/>
</dbReference>
<feature type="chain" id="PRO_5020191687" evidence="1">
    <location>
        <begin position="21"/>
        <end position="201"/>
    </location>
</feature>
<name>A0A4U1BQU3_9GAMM</name>
<reference evidence="2 3" key="1">
    <citation type="submission" date="2019-04" db="EMBL/GenBank/DDBJ databases">
        <authorList>
            <person name="Hwang J.C."/>
        </authorList>
    </citation>
    <scope>NUCLEOTIDE SEQUENCE [LARGE SCALE GENOMIC DNA]</scope>
    <source>
        <strain evidence="2 3">IMCC35002</strain>
    </source>
</reference>